<feature type="transmembrane region" description="Helical" evidence="2">
    <location>
        <begin position="12"/>
        <end position="34"/>
    </location>
</feature>
<reference key="1">
    <citation type="submission" date="2007-01" db="EMBL/GenBank/DDBJ databases">
        <title>The Genome Sequence of Puccinia graminis f. sp. tritici Strain CRL 75-36-700-3.</title>
        <authorList>
            <consortium name="The Broad Institute Genome Sequencing Platform"/>
            <person name="Birren B."/>
            <person name="Lander E."/>
            <person name="Galagan J."/>
            <person name="Nusbaum C."/>
            <person name="Devon K."/>
            <person name="Cuomo C."/>
            <person name="Jaffe D."/>
            <person name="Butler J."/>
            <person name="Alvarez P."/>
            <person name="Gnerre S."/>
            <person name="Grabherr M."/>
            <person name="Mauceli E."/>
            <person name="Brockman W."/>
            <person name="Young S."/>
            <person name="LaButti K."/>
            <person name="Sykes S."/>
            <person name="DeCaprio D."/>
            <person name="Crawford M."/>
            <person name="Koehrsen M."/>
            <person name="Engels R."/>
            <person name="Montgomery P."/>
            <person name="Pearson M."/>
            <person name="Howarth C."/>
            <person name="Larson L."/>
            <person name="White J."/>
            <person name="Zeng Q."/>
            <person name="Kodira C."/>
            <person name="Yandava C."/>
            <person name="Alvarado L."/>
            <person name="O'Leary S."/>
            <person name="Szabo L."/>
            <person name="Dean R."/>
            <person name="Schein J."/>
        </authorList>
    </citation>
    <scope>NUCLEOTIDE SEQUENCE</scope>
    <source>
        <strain>CRL 75-36-700-3</strain>
    </source>
</reference>
<keyword evidence="2" id="KW-1133">Transmembrane helix</keyword>
<keyword evidence="2" id="KW-0812">Transmembrane</keyword>
<proteinExistence type="predicted"/>
<accession>E3L3M0</accession>
<feature type="region of interest" description="Disordered" evidence="1">
    <location>
        <begin position="78"/>
        <end position="106"/>
    </location>
</feature>
<dbReference type="Proteomes" id="UP000008783">
    <property type="component" value="Unassembled WGS sequence"/>
</dbReference>
<dbReference type="EMBL" id="DS178342">
    <property type="protein sequence ID" value="EFP91145.2"/>
    <property type="molecule type" value="Genomic_DNA"/>
</dbReference>
<feature type="region of interest" description="Disordered" evidence="1">
    <location>
        <begin position="161"/>
        <end position="220"/>
    </location>
</feature>
<sequence length="220" mass="22444">MKVFLCDSFIQRALIPAGALILLVFHFIILSAIIGQTLTISPTQPKLTTTFNEMTNNAFISVAIILCALLQGISTRPAPAEQQPKGANPTAKMFGSTVPSDGPPASGNAGQIIVGPVYQALDLNSQPIILQAVLGVDGQPTIALSSSSGYNIGASALATSPAGPPAGPAPGTLSQKSVGHTPSEEESTPKTDAAKLESLSLSSSLTHKGRSKAMAQSSAI</sequence>
<dbReference type="OrthoDB" id="10357625at2759"/>
<dbReference type="VEuPathDB" id="FungiDB:PGTG_16890"/>
<protein>
    <submittedName>
        <fullName evidence="3">Uncharacterized protein</fullName>
    </submittedName>
</protein>
<dbReference type="GeneID" id="10528807"/>
<dbReference type="KEGG" id="pgr:PGTG_16890"/>
<dbReference type="HOGENOM" id="CLU_1256596_0_0_1"/>
<organism evidence="3 4">
    <name type="scientific">Puccinia graminis f. sp. tritici (strain CRL 75-36-700-3 / race SCCL)</name>
    <name type="common">Black stem rust fungus</name>
    <dbReference type="NCBI Taxonomy" id="418459"/>
    <lineage>
        <taxon>Eukaryota</taxon>
        <taxon>Fungi</taxon>
        <taxon>Dikarya</taxon>
        <taxon>Basidiomycota</taxon>
        <taxon>Pucciniomycotina</taxon>
        <taxon>Pucciniomycetes</taxon>
        <taxon>Pucciniales</taxon>
        <taxon>Pucciniaceae</taxon>
        <taxon>Puccinia</taxon>
    </lineage>
</organism>
<name>E3L3M0_PUCGT</name>
<evidence type="ECO:0000256" key="2">
    <source>
        <dbReference type="SAM" id="Phobius"/>
    </source>
</evidence>
<evidence type="ECO:0000313" key="3">
    <source>
        <dbReference type="EMBL" id="EFP91145.2"/>
    </source>
</evidence>
<keyword evidence="2" id="KW-0472">Membrane</keyword>
<dbReference type="RefSeq" id="XP_003335564.2">
    <property type="nucleotide sequence ID" value="XM_003335516.2"/>
</dbReference>
<evidence type="ECO:0000313" key="4">
    <source>
        <dbReference type="Proteomes" id="UP000008783"/>
    </source>
</evidence>
<dbReference type="InParanoid" id="E3L3M0"/>
<dbReference type="AlphaFoldDB" id="E3L3M0"/>
<keyword evidence="4" id="KW-1185">Reference proteome</keyword>
<gene>
    <name evidence="3" type="ORF">PGTG_16890</name>
</gene>
<evidence type="ECO:0000256" key="1">
    <source>
        <dbReference type="SAM" id="MobiDB-lite"/>
    </source>
</evidence>
<reference evidence="4" key="2">
    <citation type="journal article" date="2011" name="Proc. Natl. Acad. Sci. U.S.A.">
        <title>Obligate biotrophy features unraveled by the genomic analysis of rust fungi.</title>
        <authorList>
            <person name="Duplessis S."/>
            <person name="Cuomo C.A."/>
            <person name="Lin Y.-C."/>
            <person name="Aerts A."/>
            <person name="Tisserant E."/>
            <person name="Veneault-Fourrey C."/>
            <person name="Joly D.L."/>
            <person name="Hacquard S."/>
            <person name="Amselem J."/>
            <person name="Cantarel B.L."/>
            <person name="Chiu R."/>
            <person name="Coutinho P.M."/>
            <person name="Feau N."/>
            <person name="Field M."/>
            <person name="Frey P."/>
            <person name="Gelhaye E."/>
            <person name="Goldberg J."/>
            <person name="Grabherr M.G."/>
            <person name="Kodira C.D."/>
            <person name="Kohler A."/>
            <person name="Kuees U."/>
            <person name="Lindquist E.A."/>
            <person name="Lucas S.M."/>
            <person name="Mago R."/>
            <person name="Mauceli E."/>
            <person name="Morin E."/>
            <person name="Murat C."/>
            <person name="Pangilinan J.L."/>
            <person name="Park R."/>
            <person name="Pearson M."/>
            <person name="Quesneville H."/>
            <person name="Rouhier N."/>
            <person name="Sakthikumar S."/>
            <person name="Salamov A.A."/>
            <person name="Schmutz J."/>
            <person name="Selles B."/>
            <person name="Shapiro H."/>
            <person name="Tanguay P."/>
            <person name="Tuskan G.A."/>
            <person name="Henrissat B."/>
            <person name="Van de Peer Y."/>
            <person name="Rouze P."/>
            <person name="Ellis J.G."/>
            <person name="Dodds P.N."/>
            <person name="Schein J.E."/>
            <person name="Zhong S."/>
            <person name="Hamelin R.C."/>
            <person name="Grigoriev I.V."/>
            <person name="Szabo L.J."/>
            <person name="Martin F."/>
        </authorList>
    </citation>
    <scope>NUCLEOTIDE SEQUENCE [LARGE SCALE GENOMIC DNA]</scope>
    <source>
        <strain evidence="4">CRL 75-36-700-3 / race SCCL</strain>
    </source>
</reference>